<sequence length="110" mass="12564">MKIGKEKIIDVLSMVGYFAFAYIAIEFFSINKYDWMLEPGDTICSIPHQSFSNRTLQAGVAALFLITPLLIALLRNFYIGNRYKTGYYGFGILGIILYGGWVFFGRFMMC</sequence>
<organism evidence="2">
    <name type="scientific">Serratia fonticola</name>
    <dbReference type="NCBI Taxonomy" id="47917"/>
    <lineage>
        <taxon>Bacteria</taxon>
        <taxon>Pseudomonadati</taxon>
        <taxon>Pseudomonadota</taxon>
        <taxon>Gammaproteobacteria</taxon>
        <taxon>Enterobacterales</taxon>
        <taxon>Yersiniaceae</taxon>
        <taxon>Serratia</taxon>
    </lineage>
</organism>
<name>A0A542CY64_SERFO</name>
<gene>
    <name evidence="2" type="ORF">FHU10_2813</name>
</gene>
<dbReference type="Pfam" id="PF10840">
    <property type="entry name" value="DUF2645"/>
    <property type="match status" value="1"/>
</dbReference>
<keyword evidence="1" id="KW-1133">Transmembrane helix</keyword>
<evidence type="ECO:0000313" key="2">
    <source>
        <dbReference type="EMBL" id="TVZ70252.1"/>
    </source>
</evidence>
<comment type="caution">
    <text evidence="2">The sequence shown here is derived from an EMBL/GenBank/DDBJ whole genome shotgun (WGS) entry which is preliminary data.</text>
</comment>
<feature type="transmembrane region" description="Helical" evidence="1">
    <location>
        <begin position="86"/>
        <end position="104"/>
    </location>
</feature>
<feature type="transmembrane region" description="Helical" evidence="1">
    <location>
        <begin position="12"/>
        <end position="30"/>
    </location>
</feature>
<reference evidence="2" key="1">
    <citation type="submission" date="2019-06" db="EMBL/GenBank/DDBJ databases">
        <authorList>
            <person name="Deangelis K."/>
            <person name="Huntemann M."/>
            <person name="Clum A."/>
            <person name="Pillay M."/>
            <person name="Palaniappan K."/>
            <person name="Varghese N."/>
            <person name="Mikhailova N."/>
            <person name="Stamatis D."/>
            <person name="Reddy T."/>
            <person name="Daum C."/>
            <person name="Shapiro N."/>
            <person name="Ivanova N."/>
            <person name="Kyrpides N."/>
            <person name="Woyke T."/>
        </authorList>
    </citation>
    <scope>NUCLEOTIDE SEQUENCE [LARGE SCALE GENOMIC DNA]</scope>
    <source>
        <strain evidence="2">128R</strain>
    </source>
</reference>
<dbReference type="EMBL" id="VISQ01000001">
    <property type="protein sequence ID" value="TVZ70252.1"/>
    <property type="molecule type" value="Genomic_DNA"/>
</dbReference>
<dbReference type="InterPro" id="IPR022553">
    <property type="entry name" value="DUF2645"/>
</dbReference>
<dbReference type="OrthoDB" id="6497428at2"/>
<feature type="transmembrane region" description="Helical" evidence="1">
    <location>
        <begin position="56"/>
        <end position="74"/>
    </location>
</feature>
<keyword evidence="1" id="KW-0472">Membrane</keyword>
<evidence type="ECO:0000256" key="1">
    <source>
        <dbReference type="SAM" id="Phobius"/>
    </source>
</evidence>
<keyword evidence="1" id="KW-0812">Transmembrane</keyword>
<dbReference type="AlphaFoldDB" id="A0A542CY64"/>
<proteinExistence type="predicted"/>
<accession>A0A542CY64</accession>
<protein>
    <submittedName>
        <fullName evidence="2">Uncharacterized protein DUF2645</fullName>
    </submittedName>
</protein>
<reference evidence="2" key="2">
    <citation type="submission" date="2019-08" db="EMBL/GenBank/DDBJ databases">
        <title>Investigation of anaerobic lignin degradation for improved lignocellulosic biofuels.</title>
        <authorList>
            <person name="Deangelis K.PhD."/>
        </authorList>
    </citation>
    <scope>NUCLEOTIDE SEQUENCE [LARGE SCALE GENOMIC DNA]</scope>
    <source>
        <strain evidence="2">128R</strain>
    </source>
</reference>